<dbReference type="AlphaFoldDB" id="A0A3P1YW33"/>
<evidence type="ECO:0000313" key="1">
    <source>
        <dbReference type="EMBL" id="RRD75242.1"/>
    </source>
</evidence>
<protein>
    <submittedName>
        <fullName evidence="1">DUF935 family protein</fullName>
    </submittedName>
</protein>
<name>A0A3P1YW33_TANFO</name>
<dbReference type="Pfam" id="PF06074">
    <property type="entry name" value="Portal_Mu"/>
    <property type="match status" value="1"/>
</dbReference>
<comment type="caution">
    <text evidence="1">The sequence shown here is derived from an EMBL/GenBank/DDBJ whole genome shotgun (WGS) entry which is preliminary data.</text>
</comment>
<dbReference type="RefSeq" id="WP_124789990.1">
    <property type="nucleotide sequence ID" value="NZ_RQYN01000021.1"/>
</dbReference>
<organism evidence="1 2">
    <name type="scientific">Tannerella forsythia</name>
    <name type="common">Bacteroides forsythus</name>
    <dbReference type="NCBI Taxonomy" id="28112"/>
    <lineage>
        <taxon>Bacteria</taxon>
        <taxon>Pseudomonadati</taxon>
        <taxon>Bacteroidota</taxon>
        <taxon>Bacteroidia</taxon>
        <taxon>Bacteroidales</taxon>
        <taxon>Tannerellaceae</taxon>
        <taxon>Tannerella</taxon>
    </lineage>
</organism>
<dbReference type="InterPro" id="IPR009279">
    <property type="entry name" value="Portal_Mu"/>
</dbReference>
<dbReference type="Proteomes" id="UP000279860">
    <property type="component" value="Unassembled WGS sequence"/>
</dbReference>
<gene>
    <name evidence="1" type="ORF">EII41_06940</name>
</gene>
<reference evidence="1 2" key="1">
    <citation type="submission" date="2018-11" db="EMBL/GenBank/DDBJ databases">
        <title>Genomes From Bacteria Associated with the Canine Oral Cavity: a Test Case for Automated Genome-Based Taxonomic Assignment.</title>
        <authorList>
            <person name="Coil D.A."/>
            <person name="Jospin G."/>
            <person name="Darling A.E."/>
            <person name="Wallis C."/>
            <person name="Davis I.J."/>
            <person name="Harris S."/>
            <person name="Eisen J.A."/>
            <person name="Holcombe L.J."/>
            <person name="O'Flynn C."/>
        </authorList>
    </citation>
    <scope>NUCLEOTIDE SEQUENCE [LARGE SCALE GENOMIC DNA]</scope>
    <source>
        <strain evidence="1 2">OH1426_COT-023</strain>
    </source>
</reference>
<sequence>MGLLDLFGKKSDITVVQTPHGRFDLAKESDVKKLRTIAISVQRQTESLTRQEINNWRMGWQQALDVENPTRVRLYDVYRDTAIDGHLSGAIGQINGFVKARSFKIMKGEKEDEELKKIFDSIWFKTLMGFYFEARYWGHSLVQLGDVITTAEGVPAYDNVLLIPRKHVVSEYGRVVGELGDDWRKGINYRDPKFSKWLIEIGGTHDLGLYLKASPHTIPKKNMLAYWDTFGEVFSMPMRIAKTTSRDPAARRKIEQMMQNMGAKFWGIFPEGTEIDLKENQRTDAFNIYDKRIERANSELSKIMLYQTMTIDNGSSLSQSEVHLKVLKNLIEDIADGLRDMVNVQLIPRMIAHGFPLKGCTFEWDYAEDYSADQMTAIETMLLNNFEVEGNYFEEKYGIKILGRRTPAPAPVPPSGGDEEKDEEKMYKMLRGFFAQAPTTGGDPLLFDF</sequence>
<dbReference type="EMBL" id="RQYN01000021">
    <property type="protein sequence ID" value="RRD75242.1"/>
    <property type="molecule type" value="Genomic_DNA"/>
</dbReference>
<evidence type="ECO:0000313" key="2">
    <source>
        <dbReference type="Proteomes" id="UP000279860"/>
    </source>
</evidence>
<proteinExistence type="predicted"/>
<accession>A0A3P1YW33</accession>